<gene>
    <name evidence="1" type="ORF">EJA06_015250</name>
</gene>
<proteinExistence type="predicted"/>
<dbReference type="RefSeq" id="WP_125871145.1">
    <property type="nucleotide sequence ID" value="NZ_RWYU02000006.1"/>
</dbReference>
<sequence>MAKKTGTVKKTETFTTRMEPREKYLLELLARASGKSIAKTLESAVQEAAKQASMNIRGRPEIKVADLIGVLWCPQEWKRIVWLAGLAPHLLSYDESCKLELLLQSSAICIGVSRDNAGTVTQISLIPRAAEIGWPLIVERSELMAEGLPAPAPTLQEIEKLYGGHIEEVGPEFGVTFDFSRFQRRALGQSEDETLLLN</sequence>
<dbReference type="EMBL" id="RWYU02000006">
    <property type="protein sequence ID" value="RYJ61250.1"/>
    <property type="molecule type" value="Genomic_DNA"/>
</dbReference>
<dbReference type="Proteomes" id="UP000282800">
    <property type="component" value="Unassembled WGS sequence"/>
</dbReference>
<comment type="caution">
    <text evidence="1">The sequence shown here is derived from an EMBL/GenBank/DDBJ whole genome shotgun (WGS) entry which is preliminary data.</text>
</comment>
<organism evidence="1 2">
    <name type="scientific">Pseudomonas songnenensis</name>
    <dbReference type="NCBI Taxonomy" id="1176259"/>
    <lineage>
        <taxon>Bacteria</taxon>
        <taxon>Pseudomonadati</taxon>
        <taxon>Pseudomonadota</taxon>
        <taxon>Gammaproteobacteria</taxon>
        <taxon>Pseudomonadales</taxon>
        <taxon>Pseudomonadaceae</taxon>
        <taxon>Pseudomonas</taxon>
    </lineage>
</organism>
<evidence type="ECO:0000313" key="2">
    <source>
        <dbReference type="Proteomes" id="UP000282800"/>
    </source>
</evidence>
<accession>A0A482UEH5</accession>
<protein>
    <submittedName>
        <fullName evidence="1">Uncharacterized protein</fullName>
    </submittedName>
</protein>
<reference evidence="1 2" key="1">
    <citation type="submission" date="2019-01" db="EMBL/GenBank/DDBJ databases">
        <title>High-quality draft genome of. Pseudomonas songnenensis str. L103, a full-fledged denitrifier isolated from 100 meters deep aquifer in a heavily nitrogen fertilized agricultural area.</title>
        <authorList>
            <person name="Liu M."/>
            <person name="Liu B."/>
        </authorList>
    </citation>
    <scope>NUCLEOTIDE SEQUENCE [LARGE SCALE GENOMIC DNA]</scope>
    <source>
        <strain evidence="1 2">L103</strain>
    </source>
</reference>
<name>A0A482UEH5_9PSED</name>
<dbReference type="AlphaFoldDB" id="A0A482UEH5"/>
<evidence type="ECO:0000313" key="1">
    <source>
        <dbReference type="EMBL" id="RYJ61250.1"/>
    </source>
</evidence>